<protein>
    <submittedName>
        <fullName evidence="2">Uncharacterized protein</fullName>
    </submittedName>
</protein>
<evidence type="ECO:0000313" key="3">
    <source>
        <dbReference type="Proteomes" id="UP001602013"/>
    </source>
</evidence>
<dbReference type="Proteomes" id="UP001602013">
    <property type="component" value="Unassembled WGS sequence"/>
</dbReference>
<gene>
    <name evidence="2" type="ORF">ACFYXI_36805</name>
</gene>
<accession>A0ABW6T5N4</accession>
<organism evidence="2 3">
    <name type="scientific">Microtetraspora malaysiensis</name>
    <dbReference type="NCBI Taxonomy" id="161358"/>
    <lineage>
        <taxon>Bacteria</taxon>
        <taxon>Bacillati</taxon>
        <taxon>Actinomycetota</taxon>
        <taxon>Actinomycetes</taxon>
        <taxon>Streptosporangiales</taxon>
        <taxon>Streptosporangiaceae</taxon>
        <taxon>Microtetraspora</taxon>
    </lineage>
</organism>
<dbReference type="RefSeq" id="WP_387417354.1">
    <property type="nucleotide sequence ID" value="NZ_JBIASD010000041.1"/>
</dbReference>
<feature type="region of interest" description="Disordered" evidence="1">
    <location>
        <begin position="59"/>
        <end position="80"/>
    </location>
</feature>
<evidence type="ECO:0000256" key="1">
    <source>
        <dbReference type="SAM" id="MobiDB-lite"/>
    </source>
</evidence>
<comment type="caution">
    <text evidence="2">The sequence shown here is derived from an EMBL/GenBank/DDBJ whole genome shotgun (WGS) entry which is preliminary data.</text>
</comment>
<feature type="region of interest" description="Disordered" evidence="1">
    <location>
        <begin position="1"/>
        <end position="36"/>
    </location>
</feature>
<proteinExistence type="predicted"/>
<evidence type="ECO:0000313" key="2">
    <source>
        <dbReference type="EMBL" id="MFF3671160.1"/>
    </source>
</evidence>
<reference evidence="2 3" key="1">
    <citation type="submission" date="2024-10" db="EMBL/GenBank/DDBJ databases">
        <title>The Natural Products Discovery Center: Release of the First 8490 Sequenced Strains for Exploring Actinobacteria Biosynthetic Diversity.</title>
        <authorList>
            <person name="Kalkreuter E."/>
            <person name="Kautsar S.A."/>
            <person name="Yang D."/>
            <person name="Bader C.D."/>
            <person name="Teijaro C.N."/>
            <person name="Fluegel L."/>
            <person name="Davis C.M."/>
            <person name="Simpson J.R."/>
            <person name="Lauterbach L."/>
            <person name="Steele A.D."/>
            <person name="Gui C."/>
            <person name="Meng S."/>
            <person name="Li G."/>
            <person name="Viehrig K."/>
            <person name="Ye F."/>
            <person name="Su P."/>
            <person name="Kiefer A.F."/>
            <person name="Nichols A."/>
            <person name="Cepeda A.J."/>
            <person name="Yan W."/>
            <person name="Fan B."/>
            <person name="Jiang Y."/>
            <person name="Adhikari A."/>
            <person name="Zheng C.-J."/>
            <person name="Schuster L."/>
            <person name="Cowan T.M."/>
            <person name="Smanski M.J."/>
            <person name="Chevrette M.G."/>
            <person name="De Carvalho L.P.S."/>
            <person name="Shen B."/>
        </authorList>
    </citation>
    <scope>NUCLEOTIDE SEQUENCE [LARGE SCALE GENOMIC DNA]</scope>
    <source>
        <strain evidence="2 3">NPDC002173</strain>
    </source>
</reference>
<name>A0ABW6T5N4_9ACTN</name>
<keyword evidence="3" id="KW-1185">Reference proteome</keyword>
<sequence>MAAARPLSSTAASAPRTAGSLPKEMPTAASAGPALRTAATLPMVVRRVGDPVASTVPAMNAATARTNPASRVREPSSATMSCQLPRSVPANMIRNVTFETLAATGCHDRAVGGA</sequence>
<dbReference type="EMBL" id="JBIASD010000041">
    <property type="protein sequence ID" value="MFF3671160.1"/>
    <property type="molecule type" value="Genomic_DNA"/>
</dbReference>